<accession>R1GPI2</accession>
<gene>
    <name evidence="4" type="ORF">G113_18684</name>
</gene>
<dbReference type="OrthoDB" id="9781415at2"/>
<dbReference type="CDD" id="cd07067">
    <property type="entry name" value="HP_PGM_like"/>
    <property type="match status" value="1"/>
</dbReference>
<feature type="active site" description="Proton donor/acceptor" evidence="2">
    <location>
        <position position="90"/>
    </location>
</feature>
<evidence type="ECO:0000256" key="1">
    <source>
        <dbReference type="ARBA" id="ARBA00022801"/>
    </source>
</evidence>
<evidence type="ECO:0000256" key="3">
    <source>
        <dbReference type="PIRSR" id="PIRSR613078-2"/>
    </source>
</evidence>
<dbReference type="SUPFAM" id="SSF53254">
    <property type="entry name" value="Phosphoglycerate mutase-like"/>
    <property type="match status" value="1"/>
</dbReference>
<dbReference type="AlphaFoldDB" id="R1GPI2"/>
<organism evidence="4 5">
    <name type="scientific">Aeromonas molluscorum 848</name>
    <dbReference type="NCBI Taxonomy" id="1268236"/>
    <lineage>
        <taxon>Bacteria</taxon>
        <taxon>Pseudomonadati</taxon>
        <taxon>Pseudomonadota</taxon>
        <taxon>Gammaproteobacteria</taxon>
        <taxon>Aeromonadales</taxon>
        <taxon>Aeromonadaceae</taxon>
        <taxon>Aeromonas</taxon>
    </lineage>
</organism>
<reference evidence="4 5" key="1">
    <citation type="journal article" date="2013" name="Genome Announc.">
        <title>Draft Genome Sequence of Aeromonas molluscorum Strain 848TT, Isolated from Bivalve Molluscs.</title>
        <authorList>
            <person name="Spataro N."/>
            <person name="Farfan M."/>
            <person name="Albarral V."/>
            <person name="Sanglas A."/>
            <person name="Loren J.G."/>
            <person name="Fuste M.C."/>
            <person name="Bosch E."/>
        </authorList>
    </citation>
    <scope>NUCLEOTIDE SEQUENCE [LARGE SCALE GENOMIC DNA]</scope>
    <source>
        <strain evidence="4 5">848</strain>
    </source>
</reference>
<dbReference type="InterPro" id="IPR029033">
    <property type="entry name" value="His_PPase_superfam"/>
</dbReference>
<feature type="active site" description="Tele-phosphohistidine intermediate" evidence="2">
    <location>
        <position position="10"/>
    </location>
</feature>
<feature type="binding site" evidence="3">
    <location>
        <begin position="9"/>
        <end position="16"/>
    </location>
    <ligand>
        <name>substrate</name>
    </ligand>
</feature>
<dbReference type="InterPro" id="IPR051695">
    <property type="entry name" value="Phosphoglycerate_Mutase"/>
</dbReference>
<dbReference type="GO" id="GO:0045820">
    <property type="term" value="P:negative regulation of glycolytic process"/>
    <property type="evidence" value="ECO:0007669"/>
    <property type="project" value="TreeGrafter"/>
</dbReference>
<keyword evidence="1" id="KW-0378">Hydrolase</keyword>
<dbReference type="GO" id="GO:0004331">
    <property type="term" value="F:fructose-2,6-bisphosphate 2-phosphatase activity"/>
    <property type="evidence" value="ECO:0007669"/>
    <property type="project" value="TreeGrafter"/>
</dbReference>
<dbReference type="GO" id="GO:0005829">
    <property type="term" value="C:cytosol"/>
    <property type="evidence" value="ECO:0007669"/>
    <property type="project" value="TreeGrafter"/>
</dbReference>
<dbReference type="Gene3D" id="3.40.50.1240">
    <property type="entry name" value="Phosphoglycerate mutase-like"/>
    <property type="match status" value="1"/>
</dbReference>
<dbReference type="GO" id="GO:0043456">
    <property type="term" value="P:regulation of pentose-phosphate shunt"/>
    <property type="evidence" value="ECO:0007669"/>
    <property type="project" value="TreeGrafter"/>
</dbReference>
<protein>
    <submittedName>
        <fullName evidence="4">Phosphoglycerate mutase family protein</fullName>
    </submittedName>
</protein>
<feature type="binding site" evidence="3">
    <location>
        <position position="63"/>
    </location>
    <ligand>
        <name>substrate</name>
    </ligand>
</feature>
<dbReference type="SMART" id="SM00855">
    <property type="entry name" value="PGAM"/>
    <property type="match status" value="1"/>
</dbReference>
<dbReference type="PROSITE" id="PS00175">
    <property type="entry name" value="PG_MUTASE"/>
    <property type="match status" value="1"/>
</dbReference>
<dbReference type="Pfam" id="PF00300">
    <property type="entry name" value="His_Phos_1"/>
    <property type="match status" value="1"/>
</dbReference>
<evidence type="ECO:0000313" key="5">
    <source>
        <dbReference type="Proteomes" id="UP000013526"/>
    </source>
</evidence>
<dbReference type="PATRIC" id="fig|1268236.3.peg.3629"/>
<keyword evidence="5" id="KW-1185">Reference proteome</keyword>
<sequence length="203" mass="22728">MTPTLYLLRHGQTRFNAQQRLQGHCNSPLTPLGEQQARAMGAALRQQLDDPASWTLYASPLGRAMQTARLVCDELGMSHDRIRVDERLKELGLGEWEERRLDEIRPLCFALQTGEPDWYLQAPDGEGLASLQARCHDWLHDASLGSRRIAVAHGLSGIMLRGLYAGLSHEALWQQELPQDALFRLQGGEITRIACQAALLPQI</sequence>
<dbReference type="EMBL" id="AQGQ01000195">
    <property type="protein sequence ID" value="EOD53610.1"/>
    <property type="molecule type" value="Genomic_DNA"/>
</dbReference>
<comment type="caution">
    <text evidence="4">The sequence shown here is derived from an EMBL/GenBank/DDBJ whole genome shotgun (WGS) entry which is preliminary data.</text>
</comment>
<proteinExistence type="predicted"/>
<dbReference type="PANTHER" id="PTHR46517:SF1">
    <property type="entry name" value="FRUCTOSE-2,6-BISPHOSPHATASE TIGAR"/>
    <property type="match status" value="1"/>
</dbReference>
<dbReference type="InterPro" id="IPR013078">
    <property type="entry name" value="His_Pase_superF_clade-1"/>
</dbReference>
<dbReference type="Proteomes" id="UP000013526">
    <property type="component" value="Unassembled WGS sequence"/>
</dbReference>
<dbReference type="RefSeq" id="WP_005908213.1">
    <property type="nucleotide sequence ID" value="NZ_AQGQ01000195.1"/>
</dbReference>
<evidence type="ECO:0000256" key="2">
    <source>
        <dbReference type="PIRSR" id="PIRSR613078-1"/>
    </source>
</evidence>
<name>R1GPI2_9GAMM</name>
<evidence type="ECO:0000313" key="4">
    <source>
        <dbReference type="EMBL" id="EOD53610.1"/>
    </source>
</evidence>
<dbReference type="InterPro" id="IPR001345">
    <property type="entry name" value="PG/BPGM_mutase_AS"/>
</dbReference>
<dbReference type="PANTHER" id="PTHR46517">
    <property type="entry name" value="FRUCTOSE-2,6-BISPHOSPHATASE TIGAR"/>
    <property type="match status" value="1"/>
</dbReference>